<dbReference type="PANTHER" id="PTHR43038:SF3">
    <property type="entry name" value="ABC TRANSPORTER G FAMILY MEMBER 20 ISOFORM X1"/>
    <property type="match status" value="1"/>
</dbReference>
<dbReference type="InterPro" id="IPR027417">
    <property type="entry name" value="P-loop_NTPase"/>
</dbReference>
<dbReference type="SMART" id="SM00382">
    <property type="entry name" value="AAA"/>
    <property type="match status" value="1"/>
</dbReference>
<evidence type="ECO:0000259" key="3">
    <source>
        <dbReference type="PROSITE" id="PS50893"/>
    </source>
</evidence>
<dbReference type="Pfam" id="PF00005">
    <property type="entry name" value="ABC_tran"/>
    <property type="match status" value="1"/>
</dbReference>
<accession>A0ABS2WG27</accession>
<dbReference type="GO" id="GO:0005524">
    <property type="term" value="F:ATP binding"/>
    <property type="evidence" value="ECO:0007669"/>
    <property type="project" value="UniProtKB-KW"/>
</dbReference>
<feature type="domain" description="ABC transporter" evidence="3">
    <location>
        <begin position="2"/>
        <end position="230"/>
    </location>
</feature>
<proteinExistence type="predicted"/>
<keyword evidence="5" id="KW-1185">Reference proteome</keyword>
<evidence type="ECO:0000256" key="2">
    <source>
        <dbReference type="ARBA" id="ARBA00022840"/>
    </source>
</evidence>
<gene>
    <name evidence="4" type="ORF">JQC72_02905</name>
</gene>
<dbReference type="InterPro" id="IPR003439">
    <property type="entry name" value="ABC_transporter-like_ATP-bd"/>
</dbReference>
<name>A0ABS2WG27_9BACL</name>
<reference evidence="4" key="1">
    <citation type="journal article" date="2024" name="Int. J. Syst. Evol. Microbiol.">
        <title>Polycladomyces zharkentensis sp. nov., a novel thermophilic cellulose- and starch-degrading member of the Bacillota from a geothermal aquifer in Kazakhstan.</title>
        <authorList>
            <person name="Mashzhan A."/>
            <person name="Kistaubayeva A."/>
            <person name="Javier-Lopez R."/>
            <person name="Bissenova U."/>
            <person name="Bissenbay A."/>
            <person name="Birkeland N.K."/>
        </authorList>
    </citation>
    <scope>NUCLEOTIDE SEQUENCE</scope>
    <source>
        <strain evidence="4">ZKZ2T</strain>
    </source>
</reference>
<organism evidence="4 5">
    <name type="scientific">Polycladomyces zharkentensis</name>
    <dbReference type="NCBI Taxonomy" id="2807616"/>
    <lineage>
        <taxon>Bacteria</taxon>
        <taxon>Bacillati</taxon>
        <taxon>Bacillota</taxon>
        <taxon>Bacilli</taxon>
        <taxon>Bacillales</taxon>
        <taxon>Thermoactinomycetaceae</taxon>
        <taxon>Polycladomyces</taxon>
    </lineage>
</organism>
<dbReference type="Gene3D" id="3.40.50.300">
    <property type="entry name" value="P-loop containing nucleotide triphosphate hydrolases"/>
    <property type="match status" value="1"/>
</dbReference>
<keyword evidence="2 4" id="KW-0067">ATP-binding</keyword>
<dbReference type="PROSITE" id="PS50893">
    <property type="entry name" value="ABC_TRANSPORTER_2"/>
    <property type="match status" value="1"/>
</dbReference>
<sequence length="252" mass="28484">MIELQGVTKRFGSFAAVRQVSLHVSRGEIFGLLGANGAGKTTLIRMMCGILKPTEGTGTILGWDMIRDQQTIKENIGYMSQKFSLYPDLTVEENLRFYAHVYGVRQPVAERVESLLREFELTGVRKTRVSELSGGVRQRVAFASAIVHEPPLLFLDEPTSGVDPLTRRAFWEMLYQMADRGTTIVVTTHYMDEAERCDRMAWMNRGRIVAEGSLAELRRRFAPRVGNRKATLEEMFVYAMEEGEDHDGQDVG</sequence>
<evidence type="ECO:0000313" key="5">
    <source>
        <dbReference type="Proteomes" id="UP001177120"/>
    </source>
</evidence>
<dbReference type="CDD" id="cd03230">
    <property type="entry name" value="ABC_DR_subfamily_A"/>
    <property type="match status" value="1"/>
</dbReference>
<dbReference type="SUPFAM" id="SSF52540">
    <property type="entry name" value="P-loop containing nucleoside triphosphate hydrolases"/>
    <property type="match status" value="1"/>
</dbReference>
<evidence type="ECO:0000256" key="1">
    <source>
        <dbReference type="ARBA" id="ARBA00022741"/>
    </source>
</evidence>
<protein>
    <submittedName>
        <fullName evidence="4">ABC transporter ATP-binding protein</fullName>
    </submittedName>
</protein>
<dbReference type="RefSeq" id="WP_205492611.1">
    <property type="nucleotide sequence ID" value="NZ_JAFHAP010000004.1"/>
</dbReference>
<dbReference type="Proteomes" id="UP001177120">
    <property type="component" value="Unassembled WGS sequence"/>
</dbReference>
<dbReference type="InterPro" id="IPR003593">
    <property type="entry name" value="AAA+_ATPase"/>
</dbReference>
<dbReference type="PANTHER" id="PTHR43038">
    <property type="entry name" value="ATP-BINDING CASSETTE, SUB-FAMILY H, MEMBER 1"/>
    <property type="match status" value="1"/>
</dbReference>
<comment type="caution">
    <text evidence="4">The sequence shown here is derived from an EMBL/GenBank/DDBJ whole genome shotgun (WGS) entry which is preliminary data.</text>
</comment>
<dbReference type="EMBL" id="JAFHAP010000004">
    <property type="protein sequence ID" value="MBN2908468.1"/>
    <property type="molecule type" value="Genomic_DNA"/>
</dbReference>
<evidence type="ECO:0000313" key="4">
    <source>
        <dbReference type="EMBL" id="MBN2908468.1"/>
    </source>
</evidence>
<keyword evidence="1" id="KW-0547">Nucleotide-binding</keyword>